<name>A0A2M6WX91_9BACT</name>
<evidence type="ECO:0000313" key="4">
    <source>
        <dbReference type="EMBL" id="PIT97369.1"/>
    </source>
</evidence>
<dbReference type="GO" id="GO:0097367">
    <property type="term" value="F:carbohydrate derivative binding"/>
    <property type="evidence" value="ECO:0007669"/>
    <property type="project" value="InterPro"/>
</dbReference>
<protein>
    <recommendedName>
        <fullName evidence="6">Glucose-6-phosphate isomerase</fullName>
    </recommendedName>
</protein>
<dbReference type="SUPFAM" id="SSF53697">
    <property type="entry name" value="SIS domain"/>
    <property type="match status" value="1"/>
</dbReference>
<accession>A0A2M6WX91</accession>
<dbReference type="Proteomes" id="UP000228596">
    <property type="component" value="Unassembled WGS sequence"/>
</dbReference>
<dbReference type="PROSITE" id="PS51463">
    <property type="entry name" value="P_GLUCOSE_ISOMERASE_3"/>
    <property type="match status" value="1"/>
</dbReference>
<evidence type="ECO:0000256" key="1">
    <source>
        <dbReference type="ARBA" id="ARBA00022432"/>
    </source>
</evidence>
<proteinExistence type="predicted"/>
<gene>
    <name evidence="4" type="ORF">COT77_01830</name>
</gene>
<dbReference type="PANTHER" id="PTHR11469">
    <property type="entry name" value="GLUCOSE-6-PHOSPHATE ISOMERASE"/>
    <property type="match status" value="1"/>
</dbReference>
<dbReference type="GO" id="GO:0004347">
    <property type="term" value="F:glucose-6-phosphate isomerase activity"/>
    <property type="evidence" value="ECO:0007669"/>
    <property type="project" value="InterPro"/>
</dbReference>
<dbReference type="PANTHER" id="PTHR11469:SF1">
    <property type="entry name" value="GLUCOSE-6-PHOSPHATE ISOMERASE"/>
    <property type="match status" value="1"/>
</dbReference>
<dbReference type="Gene3D" id="3.40.50.10490">
    <property type="entry name" value="Glucose-6-phosphate isomerase like protein, domain 1"/>
    <property type="match status" value="2"/>
</dbReference>
<dbReference type="AlphaFoldDB" id="A0A2M6WX91"/>
<dbReference type="GO" id="GO:0006096">
    <property type="term" value="P:glycolytic process"/>
    <property type="evidence" value="ECO:0007669"/>
    <property type="project" value="UniProtKB-KW"/>
</dbReference>
<organism evidence="4 5">
    <name type="scientific">Candidatus Berkelbacteria bacterium CG10_big_fil_rev_8_21_14_0_10_41_12</name>
    <dbReference type="NCBI Taxonomy" id="1974513"/>
    <lineage>
        <taxon>Bacteria</taxon>
        <taxon>Candidatus Berkelbacteria</taxon>
    </lineage>
</organism>
<evidence type="ECO:0000313" key="5">
    <source>
        <dbReference type="Proteomes" id="UP000228596"/>
    </source>
</evidence>
<evidence type="ECO:0000256" key="2">
    <source>
        <dbReference type="ARBA" id="ARBA00023152"/>
    </source>
</evidence>
<keyword evidence="3" id="KW-0413">Isomerase</keyword>
<reference evidence="5" key="1">
    <citation type="submission" date="2017-09" db="EMBL/GenBank/DDBJ databases">
        <title>Depth-based differentiation of microbial function through sediment-hosted aquifers and enrichment of novel symbionts in the deep terrestrial subsurface.</title>
        <authorList>
            <person name="Probst A.J."/>
            <person name="Ladd B."/>
            <person name="Jarett J.K."/>
            <person name="Geller-Mcgrath D.E."/>
            <person name="Sieber C.M.K."/>
            <person name="Emerson J.B."/>
            <person name="Anantharaman K."/>
            <person name="Thomas B.C."/>
            <person name="Malmstrom R."/>
            <person name="Stieglmeier M."/>
            <person name="Klingl A."/>
            <person name="Woyke T."/>
            <person name="Ryan C.M."/>
            <person name="Banfield J.F."/>
        </authorList>
    </citation>
    <scope>NUCLEOTIDE SEQUENCE [LARGE SCALE GENOMIC DNA]</scope>
</reference>
<dbReference type="EMBL" id="PEZV01000016">
    <property type="protein sequence ID" value="PIT97369.1"/>
    <property type="molecule type" value="Genomic_DNA"/>
</dbReference>
<dbReference type="InterPro" id="IPR001672">
    <property type="entry name" value="G6P_Isomerase"/>
</dbReference>
<evidence type="ECO:0000256" key="3">
    <source>
        <dbReference type="ARBA" id="ARBA00023235"/>
    </source>
</evidence>
<dbReference type="InterPro" id="IPR046348">
    <property type="entry name" value="SIS_dom_sf"/>
</dbReference>
<dbReference type="GO" id="GO:0048029">
    <property type="term" value="F:monosaccharide binding"/>
    <property type="evidence" value="ECO:0007669"/>
    <property type="project" value="TreeGrafter"/>
</dbReference>
<dbReference type="GO" id="GO:0051156">
    <property type="term" value="P:glucose 6-phosphate metabolic process"/>
    <property type="evidence" value="ECO:0007669"/>
    <property type="project" value="TreeGrafter"/>
</dbReference>
<dbReference type="GO" id="GO:0006094">
    <property type="term" value="P:gluconeogenesis"/>
    <property type="evidence" value="ECO:0007669"/>
    <property type="project" value="UniProtKB-KW"/>
</dbReference>
<sequence length="383" mass="43308">MKITGLDNVNAESLPKDWSETFEYKENLDRLRSALKDFEKYSHIIVIGNGGSITSFEAYYRALNPNKKVFILSTMEPRFLEEVVKNYPEEKTLVIPVSKSGNTLGMVESLLNFVGNKDQDGYKILAVTNTKSGALLELAKKRNWPVIEHPEIGGRFSGGTTAALVPSYLCGFDIGKITEGIQSGYQLKNEAYALSKKLYDLEQDAVSEVFVPIYSYYLMGFQNLIVQLMHESVCKDSQGQTYYAALAPESQHHTNQRFFGGKRNVTAIFIIYKGSNNLEMSVPEDFKDINIRSEELKIVDKIKYRDALFAEYIGTKTDADNKKIPNFTIELEEINETEIGKFLGFWHLMAFYSALLRGVVPFGQPAVEDSKEITVQTIKKLSR</sequence>
<evidence type="ECO:0008006" key="6">
    <source>
        <dbReference type="Google" id="ProtNLM"/>
    </source>
</evidence>
<dbReference type="GO" id="GO:0005829">
    <property type="term" value="C:cytosol"/>
    <property type="evidence" value="ECO:0007669"/>
    <property type="project" value="TreeGrafter"/>
</dbReference>
<keyword evidence="1" id="KW-0312">Gluconeogenesis</keyword>
<comment type="caution">
    <text evidence="4">The sequence shown here is derived from an EMBL/GenBank/DDBJ whole genome shotgun (WGS) entry which is preliminary data.</text>
</comment>
<keyword evidence="2" id="KW-0324">Glycolysis</keyword>